<evidence type="ECO:0000256" key="1">
    <source>
        <dbReference type="ARBA" id="ARBA00004651"/>
    </source>
</evidence>
<dbReference type="AlphaFoldDB" id="A0A6G4WYT8"/>
<evidence type="ECO:0000256" key="8">
    <source>
        <dbReference type="SAM" id="Phobius"/>
    </source>
</evidence>
<dbReference type="RefSeq" id="WP_165299368.1">
    <property type="nucleotide sequence ID" value="NZ_JAAKZZ010000134.1"/>
</dbReference>
<name>A0A6G4WYT8_9ACTN</name>
<evidence type="ECO:0000256" key="6">
    <source>
        <dbReference type="ARBA" id="ARBA00023136"/>
    </source>
</evidence>
<feature type="transmembrane region" description="Helical" evidence="8">
    <location>
        <begin position="21"/>
        <end position="44"/>
    </location>
</feature>
<evidence type="ECO:0000256" key="3">
    <source>
        <dbReference type="ARBA" id="ARBA00022475"/>
    </source>
</evidence>
<dbReference type="PANTHER" id="PTHR42718:SF46">
    <property type="entry name" value="BLR6921 PROTEIN"/>
    <property type="match status" value="1"/>
</dbReference>
<evidence type="ECO:0000256" key="4">
    <source>
        <dbReference type="ARBA" id="ARBA00022692"/>
    </source>
</evidence>
<dbReference type="Gene3D" id="1.20.1250.20">
    <property type="entry name" value="MFS general substrate transporter like domains"/>
    <property type="match status" value="1"/>
</dbReference>
<evidence type="ECO:0000259" key="9">
    <source>
        <dbReference type="PROSITE" id="PS50850"/>
    </source>
</evidence>
<feature type="transmembrane region" description="Helical" evidence="8">
    <location>
        <begin position="208"/>
        <end position="225"/>
    </location>
</feature>
<dbReference type="Proteomes" id="UP000477722">
    <property type="component" value="Unassembled WGS sequence"/>
</dbReference>
<dbReference type="Gene3D" id="1.20.1720.10">
    <property type="entry name" value="Multidrug resistance protein D"/>
    <property type="match status" value="1"/>
</dbReference>
<evidence type="ECO:0000313" key="11">
    <source>
        <dbReference type="Proteomes" id="UP000477722"/>
    </source>
</evidence>
<feature type="transmembrane region" description="Helical" evidence="8">
    <location>
        <begin position="371"/>
        <end position="392"/>
    </location>
</feature>
<keyword evidence="2" id="KW-0813">Transport</keyword>
<gene>
    <name evidence="10" type="ORF">G5C65_15245</name>
</gene>
<evidence type="ECO:0000313" key="10">
    <source>
        <dbReference type="EMBL" id="NGO69684.1"/>
    </source>
</evidence>
<dbReference type="PROSITE" id="PS50850">
    <property type="entry name" value="MFS"/>
    <property type="match status" value="1"/>
</dbReference>
<evidence type="ECO:0000256" key="2">
    <source>
        <dbReference type="ARBA" id="ARBA00022448"/>
    </source>
</evidence>
<feature type="transmembrane region" description="Helical" evidence="8">
    <location>
        <begin position="118"/>
        <end position="138"/>
    </location>
</feature>
<keyword evidence="7" id="KW-0046">Antibiotic resistance</keyword>
<comment type="subcellular location">
    <subcellularLocation>
        <location evidence="1">Cell membrane</location>
        <topology evidence="1">Multi-pass membrane protein</topology>
    </subcellularLocation>
</comment>
<feature type="transmembrane region" description="Helical" evidence="8">
    <location>
        <begin position="150"/>
        <end position="169"/>
    </location>
</feature>
<keyword evidence="6 8" id="KW-0472">Membrane</keyword>
<comment type="caution">
    <text evidence="10">The sequence shown here is derived from an EMBL/GenBank/DDBJ whole genome shotgun (WGS) entry which is preliminary data.</text>
</comment>
<keyword evidence="5 8" id="KW-1133">Transmembrane helix</keyword>
<dbReference type="CDD" id="cd17321">
    <property type="entry name" value="MFS_MMR_MDR_like"/>
    <property type="match status" value="1"/>
</dbReference>
<dbReference type="NCBIfam" id="TIGR00711">
    <property type="entry name" value="efflux_EmrB"/>
    <property type="match status" value="1"/>
</dbReference>
<feature type="transmembrane region" description="Helical" evidence="8">
    <location>
        <begin position="308"/>
        <end position="327"/>
    </location>
</feature>
<dbReference type="SUPFAM" id="SSF103473">
    <property type="entry name" value="MFS general substrate transporter"/>
    <property type="match status" value="1"/>
</dbReference>
<dbReference type="PANTHER" id="PTHR42718">
    <property type="entry name" value="MAJOR FACILITATOR SUPERFAMILY MULTIDRUG TRANSPORTER MFSC"/>
    <property type="match status" value="1"/>
</dbReference>
<reference evidence="10 11" key="1">
    <citation type="submission" date="2020-02" db="EMBL/GenBank/DDBJ databases">
        <title>Whole-genome analyses of novel actinobacteria.</title>
        <authorList>
            <person name="Sahin N."/>
            <person name="Tatar D."/>
        </authorList>
    </citation>
    <scope>NUCLEOTIDE SEQUENCE [LARGE SCALE GENOMIC DNA]</scope>
    <source>
        <strain evidence="10 11">SB3404</strain>
    </source>
</reference>
<feature type="transmembrane region" description="Helical" evidence="8">
    <location>
        <begin position="175"/>
        <end position="196"/>
    </location>
</feature>
<dbReference type="GO" id="GO:0005886">
    <property type="term" value="C:plasma membrane"/>
    <property type="evidence" value="ECO:0007669"/>
    <property type="project" value="UniProtKB-SubCell"/>
</dbReference>
<feature type="transmembrane region" description="Helical" evidence="8">
    <location>
        <begin position="404"/>
        <end position="426"/>
    </location>
</feature>
<dbReference type="GO" id="GO:0046677">
    <property type="term" value="P:response to antibiotic"/>
    <property type="evidence" value="ECO:0007669"/>
    <property type="project" value="UniProtKB-KW"/>
</dbReference>
<feature type="domain" description="Major facilitator superfamily (MFS) profile" evidence="9">
    <location>
        <begin position="22"/>
        <end position="469"/>
    </location>
</feature>
<keyword evidence="3" id="KW-1003">Cell membrane</keyword>
<feature type="transmembrane region" description="Helical" evidence="8">
    <location>
        <begin position="339"/>
        <end position="359"/>
    </location>
</feature>
<feature type="transmembrane region" description="Helical" evidence="8">
    <location>
        <begin position="88"/>
        <end position="106"/>
    </location>
</feature>
<dbReference type="EMBL" id="JAAKZZ010000134">
    <property type="protein sequence ID" value="NGO69684.1"/>
    <property type="molecule type" value="Genomic_DNA"/>
</dbReference>
<keyword evidence="4 8" id="KW-0812">Transmembrane</keyword>
<dbReference type="InterPro" id="IPR036259">
    <property type="entry name" value="MFS_trans_sf"/>
</dbReference>
<dbReference type="InterPro" id="IPR020846">
    <property type="entry name" value="MFS_dom"/>
</dbReference>
<dbReference type="InterPro" id="IPR004638">
    <property type="entry name" value="EmrB-like"/>
</dbReference>
<dbReference type="Pfam" id="PF07690">
    <property type="entry name" value="MFS_1"/>
    <property type="match status" value="1"/>
</dbReference>
<evidence type="ECO:0000256" key="7">
    <source>
        <dbReference type="ARBA" id="ARBA00023251"/>
    </source>
</evidence>
<proteinExistence type="predicted"/>
<protein>
    <submittedName>
        <fullName evidence="10">MFS transporter</fullName>
    </submittedName>
</protein>
<dbReference type="InterPro" id="IPR011701">
    <property type="entry name" value="MFS"/>
</dbReference>
<keyword evidence="11" id="KW-1185">Reference proteome</keyword>
<feature type="transmembrane region" description="Helical" evidence="8">
    <location>
        <begin position="276"/>
        <end position="296"/>
    </location>
</feature>
<feature type="transmembrane region" description="Helical" evidence="8">
    <location>
        <begin position="237"/>
        <end position="255"/>
    </location>
</feature>
<sequence>MSADGATAVPAPPGANRRPGLALFVIAAAQLIVVVDATITNIALPSIQGDLGMSDANLAWVVNAYALAFGGLLLLGGRAGDLLGRRRVFQAGIAVFTLASLLGGLAPNEGLLLAARVLQGVGAALAAPSALALIATTFPPGRARNRAMGVYAGMGGVGGTIGMLLGGTLTDVLDWRWVFFINIPIGAAILAGTRVLGEAERHTGRLDVPGALTGTGGLVALVHGITRGGEHGWSDGLTLLSFGAAAALLTAFLILQSRAAHPMMPLHLLRDRNRSGSYAAMLFLGGGMFAMFYFLTLYMQLVLGYSPVRAGFASLPFCVGMPLAAGVSSRLSARVPPRALAGPGLGLAAVGMLWFSTLAPDSSYAAHVLPASFVTAIGLGLCFVPLTLGAVSGVGYEDSGIASALLNTAQQIGGALGLAVLSTVSTSAADGRMPGPGALTHGYTRAFLAAAVVFAAGLAVAVTAVNAKRQEHDGDPADVDAPPAPVRVD</sequence>
<evidence type="ECO:0000256" key="5">
    <source>
        <dbReference type="ARBA" id="ARBA00022989"/>
    </source>
</evidence>
<accession>A0A6G4WYT8</accession>
<dbReference type="GO" id="GO:0022857">
    <property type="term" value="F:transmembrane transporter activity"/>
    <property type="evidence" value="ECO:0007669"/>
    <property type="project" value="InterPro"/>
</dbReference>
<feature type="transmembrane region" description="Helical" evidence="8">
    <location>
        <begin position="446"/>
        <end position="465"/>
    </location>
</feature>
<organism evidence="10 11">
    <name type="scientific">Streptomyces boncukensis</name>
    <dbReference type="NCBI Taxonomy" id="2711219"/>
    <lineage>
        <taxon>Bacteria</taxon>
        <taxon>Bacillati</taxon>
        <taxon>Actinomycetota</taxon>
        <taxon>Actinomycetes</taxon>
        <taxon>Kitasatosporales</taxon>
        <taxon>Streptomycetaceae</taxon>
        <taxon>Streptomyces</taxon>
    </lineage>
</organism>
<feature type="transmembrane region" description="Helical" evidence="8">
    <location>
        <begin position="56"/>
        <end position="76"/>
    </location>
</feature>